<reference evidence="1 2" key="1">
    <citation type="submission" date="2016-08" db="EMBL/GenBank/DDBJ databases">
        <title>Draft genome of the agarase producing Sphingomonas sp. MCT13.</title>
        <authorList>
            <person name="D'Andrea M.M."/>
            <person name="Rossolini G.M."/>
            <person name="Thaller M.C."/>
        </authorList>
    </citation>
    <scope>NUCLEOTIDE SEQUENCE [LARGE SCALE GENOMIC DNA]</scope>
    <source>
        <strain evidence="1 2">MCT13</strain>
    </source>
</reference>
<dbReference type="RefSeq" id="WP_069321710.1">
    <property type="nucleotide sequence ID" value="NZ_MDDS01000068.1"/>
</dbReference>
<sequence length="71" mass="7623">MALPATTIAPEVIHCIEADRTPTPDELQRVAQHIRSDLLRSAPAFAWGQASTEDAEQLLLLRAAEAATTGN</sequence>
<evidence type="ECO:0000313" key="2">
    <source>
        <dbReference type="Proteomes" id="UP000094487"/>
    </source>
</evidence>
<gene>
    <name evidence="1" type="ORF">BFL28_05455</name>
</gene>
<organism evidence="1 2">
    <name type="scientific">Sphingomonas turrisvirgatae</name>
    <dbReference type="NCBI Taxonomy" id="1888892"/>
    <lineage>
        <taxon>Bacteria</taxon>
        <taxon>Pseudomonadati</taxon>
        <taxon>Pseudomonadota</taxon>
        <taxon>Alphaproteobacteria</taxon>
        <taxon>Sphingomonadales</taxon>
        <taxon>Sphingomonadaceae</taxon>
        <taxon>Sphingomonas</taxon>
    </lineage>
</organism>
<dbReference type="AlphaFoldDB" id="A0A1E3LRV4"/>
<keyword evidence="2" id="KW-1185">Reference proteome</keyword>
<dbReference type="Proteomes" id="UP000094487">
    <property type="component" value="Unassembled WGS sequence"/>
</dbReference>
<name>A0A1E3LRV4_9SPHN</name>
<proteinExistence type="predicted"/>
<dbReference type="OrthoDB" id="7574055at2"/>
<evidence type="ECO:0000313" key="1">
    <source>
        <dbReference type="EMBL" id="ODP36444.1"/>
    </source>
</evidence>
<protein>
    <submittedName>
        <fullName evidence="1">Uncharacterized protein</fullName>
    </submittedName>
</protein>
<dbReference type="EMBL" id="MDDS01000068">
    <property type="protein sequence ID" value="ODP36444.1"/>
    <property type="molecule type" value="Genomic_DNA"/>
</dbReference>
<comment type="caution">
    <text evidence="1">The sequence shown here is derived from an EMBL/GenBank/DDBJ whole genome shotgun (WGS) entry which is preliminary data.</text>
</comment>
<accession>A0A1E3LRV4</accession>